<dbReference type="STRING" id="1379910.TH63_15745"/>
<keyword evidence="1" id="KW-0732">Signal</keyword>
<dbReference type="RefSeq" id="WP_076606508.1">
    <property type="nucleotide sequence ID" value="NZ_CP010777.1"/>
</dbReference>
<dbReference type="AlphaFoldDB" id="A0A0H4VLR1"/>
<sequence length="255" mass="29016">MRLFFLYLFLSSSMLLMKCSTTAPTQATGTADPKAAAIAKEVMQAMGGRKAWEDTRFLAWTFNNQYHLWDRKTNDLRYERGDSLVVISNLDTKLGQVYLRGTQVTDTTKANPWLRRMYPMWANNSYWFVMPYKLQDAGVTLKYVGEGQTQAGAPADILEMTFSKVGVTPDNKYLLAVDKKSHLVTEWSYFAKYTDPNPAFTRPWTNYQRYGNILLSSGRSTDPNDRLNIKDIAAPASVSPEIFSSPKPINRSLFK</sequence>
<protein>
    <submittedName>
        <fullName evidence="2">Uncharacterized protein</fullName>
    </submittedName>
</protein>
<dbReference type="PATRIC" id="fig|1379910.4.peg.3433"/>
<dbReference type="KEGG" id="ruf:TH63_15745"/>
<organism evidence="2 3">
    <name type="scientific">Rufibacter radiotolerans</name>
    <dbReference type="NCBI Taxonomy" id="1379910"/>
    <lineage>
        <taxon>Bacteria</taxon>
        <taxon>Pseudomonadati</taxon>
        <taxon>Bacteroidota</taxon>
        <taxon>Cytophagia</taxon>
        <taxon>Cytophagales</taxon>
        <taxon>Hymenobacteraceae</taxon>
        <taxon>Rufibacter</taxon>
    </lineage>
</organism>
<dbReference type="Proteomes" id="UP000036458">
    <property type="component" value="Chromosome"/>
</dbReference>
<evidence type="ECO:0000313" key="2">
    <source>
        <dbReference type="EMBL" id="AKQ46745.1"/>
    </source>
</evidence>
<proteinExistence type="predicted"/>
<name>A0A0H4VLR1_9BACT</name>
<dbReference type="OrthoDB" id="892266at2"/>
<feature type="chain" id="PRO_5005211959" evidence="1">
    <location>
        <begin position="28"/>
        <end position="255"/>
    </location>
</feature>
<accession>A0A0H4VLR1</accession>
<evidence type="ECO:0000313" key="3">
    <source>
        <dbReference type="Proteomes" id="UP000036458"/>
    </source>
</evidence>
<dbReference type="EMBL" id="CP010777">
    <property type="protein sequence ID" value="AKQ46745.1"/>
    <property type="molecule type" value="Genomic_DNA"/>
</dbReference>
<evidence type="ECO:0000256" key="1">
    <source>
        <dbReference type="SAM" id="SignalP"/>
    </source>
</evidence>
<reference evidence="2 3" key="1">
    <citation type="submission" date="2015-01" db="EMBL/GenBank/DDBJ databases">
        <title>Rufibacter sp./DG31D/ whole genome sequencing.</title>
        <authorList>
            <person name="Kim M.K."/>
            <person name="Srinivasan S."/>
            <person name="Lee J.-J."/>
        </authorList>
    </citation>
    <scope>NUCLEOTIDE SEQUENCE [LARGE SCALE GENOMIC DNA]</scope>
    <source>
        <strain evidence="2 3">DG31D</strain>
    </source>
</reference>
<gene>
    <name evidence="2" type="ORF">TH63_15745</name>
</gene>
<feature type="signal peptide" evidence="1">
    <location>
        <begin position="1"/>
        <end position="27"/>
    </location>
</feature>
<keyword evidence="3" id="KW-1185">Reference proteome</keyword>